<evidence type="ECO:0000313" key="2">
    <source>
        <dbReference type="Proteomes" id="UP000001299"/>
    </source>
</evidence>
<dbReference type="RefSeq" id="WP_013282686.1">
    <property type="nucleotide sequence ID" value="NC_014389.1"/>
</dbReference>
<gene>
    <name evidence="1" type="ordered locus">bpr_II098</name>
</gene>
<dbReference type="KEGG" id="bpb:bpr_II098"/>
<reference evidence="1 2" key="1">
    <citation type="journal article" date="2010" name="PLoS ONE">
        <title>The glycobiome of the rumen bacterium Butyrivibrio proteoclasticus B316(T) highlights adaptation to a polysaccharide-rich environment.</title>
        <authorList>
            <person name="Kelly W.J."/>
            <person name="Leahy S.C."/>
            <person name="Altermann E."/>
            <person name="Yeoman C.J."/>
            <person name="Dunne J.C."/>
            <person name="Kong Z."/>
            <person name="Pacheco D.M."/>
            <person name="Li D."/>
            <person name="Noel S.J."/>
            <person name="Moon C.D."/>
            <person name="Cookson A.L."/>
            <person name="Attwood G.T."/>
        </authorList>
    </citation>
    <scope>NUCLEOTIDE SEQUENCE [LARGE SCALE GENOMIC DNA]</scope>
    <source>
        <strain evidence="2">ATCC 51982 / DSM 14932 / B316</strain>
        <plasmid evidence="2">Plasmid pCY360</plasmid>
    </source>
</reference>
<dbReference type="AlphaFoldDB" id="E0S3Q5"/>
<keyword evidence="1" id="KW-0614">Plasmid</keyword>
<protein>
    <submittedName>
        <fullName evidence="1">Uncharacterized protein</fullName>
    </submittedName>
</protein>
<proteinExistence type="predicted"/>
<geneLocation type="plasmid" evidence="1 2">
    <name>pCY360</name>
</geneLocation>
<organism evidence="1 2">
    <name type="scientific">Butyrivibrio proteoclasticus (strain ATCC 51982 / DSM 14932 / B316)</name>
    <name type="common">Clostridium proteoclasticum</name>
    <dbReference type="NCBI Taxonomy" id="515622"/>
    <lineage>
        <taxon>Bacteria</taxon>
        <taxon>Bacillati</taxon>
        <taxon>Bacillota</taxon>
        <taxon>Clostridia</taxon>
        <taxon>Lachnospirales</taxon>
        <taxon>Lachnospiraceae</taxon>
        <taxon>Butyrivibrio</taxon>
    </lineage>
</organism>
<dbReference type="HOGENOM" id="CLU_1783280_0_0_9"/>
<dbReference type="EMBL" id="CP001812">
    <property type="protein sequence ID" value="ADL36037.1"/>
    <property type="molecule type" value="Genomic_DNA"/>
</dbReference>
<evidence type="ECO:0000313" key="1">
    <source>
        <dbReference type="EMBL" id="ADL36037.1"/>
    </source>
</evidence>
<name>E0S3Q5_BUTPB</name>
<sequence>MGKMDVDKDVQEVFLEYKDKYEKLREEYASKLREILKDKRLSVPYGAVRESDGTWGNLKVAVPPAFATEIENHNAEAYEACKNMFLGVGLEFIGEPMSNTDNYLDPFNITQFTSQEDLTSEQKEKHRQFLLALSVKPNLEMEKEN</sequence>
<keyword evidence="2" id="KW-1185">Reference proteome</keyword>
<accession>E0S3Q5</accession>
<dbReference type="Proteomes" id="UP000001299">
    <property type="component" value="Plasmid pCY360"/>
</dbReference>